<dbReference type="AlphaFoldDB" id="A0A5A7UI45"/>
<dbReference type="PANTHER" id="PTHR33067:SF9">
    <property type="entry name" value="RNA-DIRECTED DNA POLYMERASE"/>
    <property type="match status" value="1"/>
</dbReference>
<sequence length="159" mass="17953">MPSYVKFLKGILAKKRKINDFETVALTQTTSDVFKNGVPKKMINLGSFIVSCSIGGMDLGRALCKLGASINLMYLFIFKKLGIEEGSNLVNWLCPYRHLPREVDKCYNEKEIKFNVVNVKKFPADVENCRMIESLRGTIATKKSIISCLALRNSLRKIN</sequence>
<comment type="caution">
    <text evidence="1">The sequence shown here is derived from an EMBL/GenBank/DDBJ whole genome shotgun (WGS) entry which is preliminary data.</text>
</comment>
<reference evidence="1 2" key="1">
    <citation type="submission" date="2019-08" db="EMBL/GenBank/DDBJ databases">
        <title>Draft genome sequences of two oriental melons (Cucumis melo L. var makuwa).</title>
        <authorList>
            <person name="Kwon S.-Y."/>
        </authorList>
    </citation>
    <scope>NUCLEOTIDE SEQUENCE [LARGE SCALE GENOMIC DNA]</scope>
    <source>
        <strain evidence="2">cv. SW 3</strain>
        <tissue evidence="1">Leaf</tissue>
    </source>
</reference>
<name>A0A5A7UI45_CUCMM</name>
<evidence type="ECO:0000313" key="1">
    <source>
        <dbReference type="EMBL" id="KAA0054824.1"/>
    </source>
</evidence>
<gene>
    <name evidence="1" type="ORF">E6C27_scaffold437G001170</name>
</gene>
<protein>
    <submittedName>
        <fullName evidence="1">Uncharacterized protein</fullName>
    </submittedName>
</protein>
<dbReference type="EMBL" id="SSTE01008669">
    <property type="protein sequence ID" value="KAA0054824.1"/>
    <property type="molecule type" value="Genomic_DNA"/>
</dbReference>
<accession>A0A5A7UI45</accession>
<dbReference type="Proteomes" id="UP000321393">
    <property type="component" value="Unassembled WGS sequence"/>
</dbReference>
<dbReference type="PANTHER" id="PTHR33067">
    <property type="entry name" value="RNA-DIRECTED DNA POLYMERASE-RELATED"/>
    <property type="match status" value="1"/>
</dbReference>
<dbReference type="OrthoDB" id="778454at2759"/>
<organism evidence="1 2">
    <name type="scientific">Cucumis melo var. makuwa</name>
    <name type="common">Oriental melon</name>
    <dbReference type="NCBI Taxonomy" id="1194695"/>
    <lineage>
        <taxon>Eukaryota</taxon>
        <taxon>Viridiplantae</taxon>
        <taxon>Streptophyta</taxon>
        <taxon>Embryophyta</taxon>
        <taxon>Tracheophyta</taxon>
        <taxon>Spermatophyta</taxon>
        <taxon>Magnoliopsida</taxon>
        <taxon>eudicotyledons</taxon>
        <taxon>Gunneridae</taxon>
        <taxon>Pentapetalae</taxon>
        <taxon>rosids</taxon>
        <taxon>fabids</taxon>
        <taxon>Cucurbitales</taxon>
        <taxon>Cucurbitaceae</taxon>
        <taxon>Benincaseae</taxon>
        <taxon>Cucumis</taxon>
    </lineage>
</organism>
<evidence type="ECO:0000313" key="2">
    <source>
        <dbReference type="Proteomes" id="UP000321393"/>
    </source>
</evidence>
<proteinExistence type="predicted"/>